<dbReference type="AlphaFoldDB" id="A0A9K3D6V0"/>
<name>A0A9K3D6V0_9EUKA</name>
<proteinExistence type="predicted"/>
<evidence type="ECO:0000313" key="5">
    <source>
        <dbReference type="Proteomes" id="UP000265618"/>
    </source>
</evidence>
<protein>
    <recommendedName>
        <fullName evidence="3">Bromo domain-containing protein</fullName>
    </recommendedName>
</protein>
<dbReference type="Proteomes" id="UP000265618">
    <property type="component" value="Unassembled WGS sequence"/>
</dbReference>
<feature type="non-terminal residue" evidence="4">
    <location>
        <position position="1"/>
    </location>
</feature>
<dbReference type="EMBL" id="BDIP01004801">
    <property type="protein sequence ID" value="GIQ89211.1"/>
    <property type="molecule type" value="Genomic_DNA"/>
</dbReference>
<accession>A0A9K3D6V0</accession>
<keyword evidence="5" id="KW-1185">Reference proteome</keyword>
<dbReference type="PROSITE" id="PS50014">
    <property type="entry name" value="BROMODOMAIN_2"/>
    <property type="match status" value="1"/>
</dbReference>
<dbReference type="OrthoDB" id="1937912at2759"/>
<evidence type="ECO:0000313" key="4">
    <source>
        <dbReference type="EMBL" id="GIQ89211.1"/>
    </source>
</evidence>
<evidence type="ECO:0000256" key="1">
    <source>
        <dbReference type="ARBA" id="ARBA00023117"/>
    </source>
</evidence>
<dbReference type="Gene3D" id="1.20.920.10">
    <property type="entry name" value="Bromodomain-like"/>
    <property type="match status" value="1"/>
</dbReference>
<reference evidence="4 5" key="1">
    <citation type="journal article" date="2018" name="PLoS ONE">
        <title>The draft genome of Kipferlia bialata reveals reductive genome evolution in fornicate parasites.</title>
        <authorList>
            <person name="Tanifuji G."/>
            <person name="Takabayashi S."/>
            <person name="Kume K."/>
            <person name="Takagi M."/>
            <person name="Nakayama T."/>
            <person name="Kamikawa R."/>
            <person name="Inagaki Y."/>
            <person name="Hashimoto T."/>
        </authorList>
    </citation>
    <scope>NUCLEOTIDE SEQUENCE [LARGE SCALE GENOMIC DNA]</scope>
    <source>
        <strain evidence="4">NY0173</strain>
    </source>
</reference>
<dbReference type="Pfam" id="PF00439">
    <property type="entry name" value="Bromodomain"/>
    <property type="match status" value="1"/>
</dbReference>
<dbReference type="SUPFAM" id="SSF47370">
    <property type="entry name" value="Bromodomain"/>
    <property type="match status" value="1"/>
</dbReference>
<feature type="non-terminal residue" evidence="4">
    <location>
        <position position="97"/>
    </location>
</feature>
<evidence type="ECO:0000259" key="3">
    <source>
        <dbReference type="PROSITE" id="PS50014"/>
    </source>
</evidence>
<comment type="caution">
    <text evidence="4">The sequence shown here is derived from an EMBL/GenBank/DDBJ whole genome shotgun (WGS) entry which is preliminary data.</text>
</comment>
<dbReference type="InterPro" id="IPR001487">
    <property type="entry name" value="Bromodomain"/>
</dbReference>
<gene>
    <name evidence="4" type="ORF">KIPB_011623</name>
</gene>
<evidence type="ECO:0000256" key="2">
    <source>
        <dbReference type="PROSITE-ProRule" id="PRU00035"/>
    </source>
</evidence>
<dbReference type="InterPro" id="IPR036427">
    <property type="entry name" value="Bromodomain-like_sf"/>
</dbReference>
<feature type="domain" description="Bromo" evidence="3">
    <location>
        <begin position="1"/>
        <end position="31"/>
    </location>
</feature>
<keyword evidence="1 2" id="KW-0103">Bromodomain</keyword>
<sequence>GQYHYLYDFLQDCHLIWENCRNYNGPDNVYYQYANECESFMSKKMIKIQSLELTPEIWEKIIANDFQHDARFSNVPISLEEMQMLASRLDRLEEPAL</sequence>
<organism evidence="4 5">
    <name type="scientific">Kipferlia bialata</name>
    <dbReference type="NCBI Taxonomy" id="797122"/>
    <lineage>
        <taxon>Eukaryota</taxon>
        <taxon>Metamonada</taxon>
        <taxon>Carpediemonas-like organisms</taxon>
        <taxon>Kipferlia</taxon>
    </lineage>
</organism>